<dbReference type="GO" id="GO:0005737">
    <property type="term" value="C:cytoplasm"/>
    <property type="evidence" value="ECO:0007669"/>
    <property type="project" value="UniProtKB-SubCell"/>
</dbReference>
<reference evidence="5 6" key="1">
    <citation type="journal article" date="2019" name="Nat. Med.">
        <title>A library of human gut bacterial isolates paired with longitudinal multiomics data enables mechanistic microbiome research.</title>
        <authorList>
            <person name="Poyet M."/>
            <person name="Groussin M."/>
            <person name="Gibbons S.M."/>
            <person name="Avila-Pacheco J."/>
            <person name="Jiang X."/>
            <person name="Kearney S.M."/>
            <person name="Perrotta A.R."/>
            <person name="Berdy B."/>
            <person name="Zhao S."/>
            <person name="Lieberman T.D."/>
            <person name="Swanson P.K."/>
            <person name="Smith M."/>
            <person name="Roesemann S."/>
            <person name="Alexander J.E."/>
            <person name="Rich S.A."/>
            <person name="Livny J."/>
            <person name="Vlamakis H."/>
            <person name="Clish C."/>
            <person name="Bullock K."/>
            <person name="Deik A."/>
            <person name="Scott J."/>
            <person name="Pierce K.A."/>
            <person name="Xavier R.J."/>
            <person name="Alm E.J."/>
        </authorList>
    </citation>
    <scope>NUCLEOTIDE SEQUENCE [LARGE SCALE GENOMIC DNA]</scope>
    <source>
        <strain evidence="5 6">BIOML-A2</strain>
    </source>
</reference>
<keyword evidence="2" id="KW-0963">Cytoplasm</keyword>
<dbReference type="AlphaFoldDB" id="A0A5B3GAX9"/>
<evidence type="ECO:0000256" key="3">
    <source>
        <dbReference type="ARBA" id="ARBA00023002"/>
    </source>
</evidence>
<dbReference type="GO" id="GO:0034599">
    <property type="term" value="P:cellular response to oxidative stress"/>
    <property type="evidence" value="ECO:0007669"/>
    <property type="project" value="InterPro"/>
</dbReference>
<feature type="domain" description="Nitroreductase" evidence="4">
    <location>
        <begin position="10"/>
        <end position="178"/>
    </location>
</feature>
<dbReference type="InterPro" id="IPR033877">
    <property type="entry name" value="Frm2/Hbn1"/>
</dbReference>
<dbReference type="GO" id="GO:0016491">
    <property type="term" value="F:oxidoreductase activity"/>
    <property type="evidence" value="ECO:0007669"/>
    <property type="project" value="UniProtKB-KW"/>
</dbReference>
<dbReference type="CDD" id="cd02140">
    <property type="entry name" value="Frm2-like"/>
    <property type="match status" value="1"/>
</dbReference>
<evidence type="ECO:0000313" key="5">
    <source>
        <dbReference type="EMBL" id="KAA2370647.1"/>
    </source>
</evidence>
<dbReference type="PANTHER" id="PTHR43035:SF1">
    <property type="entry name" value="FATTY ACID REPRESSION MUTANT PROTEIN 2-RELATED"/>
    <property type="match status" value="1"/>
</dbReference>
<evidence type="ECO:0000256" key="1">
    <source>
        <dbReference type="ARBA" id="ARBA00004496"/>
    </source>
</evidence>
<comment type="subcellular location">
    <subcellularLocation>
        <location evidence="1">Cytoplasm</location>
    </subcellularLocation>
</comment>
<dbReference type="Pfam" id="PF00881">
    <property type="entry name" value="Nitroreductase"/>
    <property type="match status" value="1"/>
</dbReference>
<gene>
    <name evidence="5" type="ORF">F2Y13_06685</name>
</gene>
<keyword evidence="3" id="KW-0560">Oxidoreductase</keyword>
<name>A0A5B3GAX9_9BACT</name>
<dbReference type="Proteomes" id="UP000323567">
    <property type="component" value="Unassembled WGS sequence"/>
</dbReference>
<accession>A0A5B3GAX9</accession>
<dbReference type="EMBL" id="VVXK01000007">
    <property type="protein sequence ID" value="KAA2370647.1"/>
    <property type="molecule type" value="Genomic_DNA"/>
</dbReference>
<evidence type="ECO:0000256" key="2">
    <source>
        <dbReference type="ARBA" id="ARBA00022490"/>
    </source>
</evidence>
<dbReference type="RefSeq" id="WP_149887261.1">
    <property type="nucleotide sequence ID" value="NZ_VVXK01000007.1"/>
</dbReference>
<dbReference type="PANTHER" id="PTHR43035">
    <property type="entry name" value="FATTY ACID REPRESSION MUTANT PROTEIN 2-RELATED"/>
    <property type="match status" value="1"/>
</dbReference>
<dbReference type="FunFam" id="3.40.109.10:FF:000001">
    <property type="entry name" value="Nitroreductase family"/>
    <property type="match status" value="1"/>
</dbReference>
<sequence length="200" mass="23456">MERNLKDALQHRRSYYELTPESPIDDAKIEEIIHFAIRHIPSAFNSQSTRLVLLLHEQHKAFWEIVKRTLQAIVPAEAFVATEQKIDRSFASGYGTVLYYEDTTVVRKLQEQFPTYADNFPIWSEHTSAMHQLAVWTMLEDAGFGASLQHYNPLIDKEVRERWDLPAAWRLIAQMPFGAPGREPQEKSFKPWEERIRIFK</sequence>
<protein>
    <submittedName>
        <fullName evidence="5">Nitroreductase family protein</fullName>
    </submittedName>
</protein>
<dbReference type="InterPro" id="IPR029479">
    <property type="entry name" value="Nitroreductase"/>
</dbReference>
<dbReference type="SUPFAM" id="SSF55469">
    <property type="entry name" value="FMN-dependent nitroreductase-like"/>
    <property type="match status" value="1"/>
</dbReference>
<organism evidence="5 6">
    <name type="scientific">Alistipes shahii</name>
    <dbReference type="NCBI Taxonomy" id="328814"/>
    <lineage>
        <taxon>Bacteria</taxon>
        <taxon>Pseudomonadati</taxon>
        <taxon>Bacteroidota</taxon>
        <taxon>Bacteroidia</taxon>
        <taxon>Bacteroidales</taxon>
        <taxon>Rikenellaceae</taxon>
        <taxon>Alistipes</taxon>
    </lineage>
</organism>
<evidence type="ECO:0000259" key="4">
    <source>
        <dbReference type="Pfam" id="PF00881"/>
    </source>
</evidence>
<proteinExistence type="predicted"/>
<dbReference type="Gene3D" id="3.40.109.10">
    <property type="entry name" value="NADH Oxidase"/>
    <property type="match status" value="1"/>
</dbReference>
<evidence type="ECO:0000313" key="6">
    <source>
        <dbReference type="Proteomes" id="UP000323567"/>
    </source>
</evidence>
<dbReference type="InterPro" id="IPR000415">
    <property type="entry name" value="Nitroreductase-like"/>
</dbReference>
<comment type="caution">
    <text evidence="5">The sequence shown here is derived from an EMBL/GenBank/DDBJ whole genome shotgun (WGS) entry which is preliminary data.</text>
</comment>